<feature type="compositionally biased region" description="Basic and acidic residues" evidence="1">
    <location>
        <begin position="179"/>
        <end position="189"/>
    </location>
</feature>
<gene>
    <name evidence="2" type="ORF">HKI87_02g17810</name>
</gene>
<feature type="compositionally biased region" description="Basic and acidic residues" evidence="1">
    <location>
        <begin position="127"/>
        <end position="144"/>
    </location>
</feature>
<feature type="compositionally biased region" description="Basic and acidic residues" evidence="1">
    <location>
        <begin position="197"/>
        <end position="208"/>
    </location>
</feature>
<sequence length="283" mass="31955">MQSRCRRGASPVRLETVLVHREMVATLLGFTRCACAGPRAVEEDRAHLQARDLRSQLAHARRSLAASEADRQTLMMALRARSGEAPPSTSSAPQRRRLSRKMERVRPNGFARNNDDACYYEGDEGEEAARREAPGRRRKSEVGRSRPRARQFRNSQVLEHYSRGASKREEQEGGGEEGDQLRDRVKDLEQQVSQLRDALHDRDRDRGRSVAASAAQKENAMPKLAPRPPRAPTVRLGVPRLAPRGDLEAIHRKQDGIMSEIVGSTSRMERDVLALVDKWSRKR</sequence>
<dbReference type="Proteomes" id="UP001472866">
    <property type="component" value="Chromosome 02"/>
</dbReference>
<feature type="region of interest" description="Disordered" evidence="1">
    <location>
        <begin position="79"/>
        <end position="240"/>
    </location>
</feature>
<proteinExistence type="predicted"/>
<protein>
    <submittedName>
        <fullName evidence="2">Uncharacterized protein</fullName>
    </submittedName>
</protein>
<evidence type="ECO:0000256" key="1">
    <source>
        <dbReference type="SAM" id="MobiDB-lite"/>
    </source>
</evidence>
<reference evidence="2 3" key="1">
    <citation type="submission" date="2024-03" db="EMBL/GenBank/DDBJ databases">
        <title>Complete genome sequence of the green alga Chloropicon roscoffensis RCC1871.</title>
        <authorList>
            <person name="Lemieux C."/>
            <person name="Pombert J.-F."/>
            <person name="Otis C."/>
            <person name="Turmel M."/>
        </authorList>
    </citation>
    <scope>NUCLEOTIDE SEQUENCE [LARGE SCALE GENOMIC DNA]</scope>
    <source>
        <strain evidence="2 3">RCC1871</strain>
    </source>
</reference>
<dbReference type="EMBL" id="CP151502">
    <property type="protein sequence ID" value="WZN60252.1"/>
    <property type="molecule type" value="Genomic_DNA"/>
</dbReference>
<name>A0AAX4P1T6_9CHLO</name>
<dbReference type="AlphaFoldDB" id="A0AAX4P1T6"/>
<feature type="compositionally biased region" description="Basic and acidic residues" evidence="1">
    <location>
        <begin position="160"/>
        <end position="171"/>
    </location>
</feature>
<organism evidence="2 3">
    <name type="scientific">Chloropicon roscoffensis</name>
    <dbReference type="NCBI Taxonomy" id="1461544"/>
    <lineage>
        <taxon>Eukaryota</taxon>
        <taxon>Viridiplantae</taxon>
        <taxon>Chlorophyta</taxon>
        <taxon>Chloropicophyceae</taxon>
        <taxon>Chloropicales</taxon>
        <taxon>Chloropicaceae</taxon>
        <taxon>Chloropicon</taxon>
    </lineage>
</organism>
<keyword evidence="3" id="KW-1185">Reference proteome</keyword>
<evidence type="ECO:0000313" key="2">
    <source>
        <dbReference type="EMBL" id="WZN60252.1"/>
    </source>
</evidence>
<evidence type="ECO:0000313" key="3">
    <source>
        <dbReference type="Proteomes" id="UP001472866"/>
    </source>
</evidence>
<accession>A0AAX4P1T6</accession>